<dbReference type="OrthoDB" id="429427at2759"/>
<dbReference type="GO" id="GO:0000390">
    <property type="term" value="P:spliceosomal complex disassembly"/>
    <property type="evidence" value="ECO:0007669"/>
    <property type="project" value="InterPro"/>
</dbReference>
<dbReference type="InParanoid" id="A0A1Y1UKC0"/>
<dbReference type="Pfam" id="PF15458">
    <property type="entry name" value="NTR2"/>
    <property type="match status" value="1"/>
</dbReference>
<feature type="region of interest" description="Disordered" evidence="4">
    <location>
        <begin position="209"/>
        <end position="232"/>
    </location>
</feature>
<dbReference type="RefSeq" id="XP_021871941.1">
    <property type="nucleotide sequence ID" value="XM_022017460.1"/>
</dbReference>
<comment type="subcellular location">
    <subcellularLocation>
        <location evidence="1">Nucleus</location>
    </subcellularLocation>
</comment>
<reference evidence="5 6" key="1">
    <citation type="submission" date="2017-03" db="EMBL/GenBank/DDBJ databases">
        <title>Widespread Adenine N6-methylation of Active Genes in Fungi.</title>
        <authorList>
            <consortium name="DOE Joint Genome Institute"/>
            <person name="Mondo S.J."/>
            <person name="Dannebaum R.O."/>
            <person name="Kuo R.C."/>
            <person name="Louie K.B."/>
            <person name="Bewick A.J."/>
            <person name="Labutti K."/>
            <person name="Haridas S."/>
            <person name="Kuo A."/>
            <person name="Salamov A."/>
            <person name="Ahrendt S.R."/>
            <person name="Lau R."/>
            <person name="Bowen B.P."/>
            <person name="Lipzen A."/>
            <person name="Sullivan W."/>
            <person name="Andreopoulos W.B."/>
            <person name="Clum A."/>
            <person name="Lindquist E."/>
            <person name="Daum C."/>
            <person name="Northen T.R."/>
            <person name="Ramamoorthy G."/>
            <person name="Schmitz R.J."/>
            <person name="Gryganskyi A."/>
            <person name="Culley D."/>
            <person name="Magnuson J."/>
            <person name="James T.Y."/>
            <person name="O'Malley M.A."/>
            <person name="Stajich J.E."/>
            <person name="Spatafora J.W."/>
            <person name="Visel A."/>
            <person name="Grigoriev I.V."/>
        </authorList>
    </citation>
    <scope>NUCLEOTIDE SEQUENCE [LARGE SCALE GENOMIC DNA]</scope>
    <source>
        <strain evidence="5 6">NRRL Y-17943</strain>
    </source>
</reference>
<protein>
    <submittedName>
        <fullName evidence="5">Nineteen complex-related protein 2-domain-containing protein</fullName>
    </submittedName>
</protein>
<dbReference type="STRING" id="4999.A0A1Y1UKC0"/>
<evidence type="ECO:0000256" key="4">
    <source>
        <dbReference type="SAM" id="MobiDB-lite"/>
    </source>
</evidence>
<dbReference type="GO" id="GO:0003677">
    <property type="term" value="F:DNA binding"/>
    <property type="evidence" value="ECO:0007669"/>
    <property type="project" value="InterPro"/>
</dbReference>
<feature type="coiled-coil region" evidence="3">
    <location>
        <begin position="339"/>
        <end position="373"/>
    </location>
</feature>
<dbReference type="GO" id="GO:0071008">
    <property type="term" value="C:U2-type post-mRNA release spliceosomal complex"/>
    <property type="evidence" value="ECO:0007669"/>
    <property type="project" value="InterPro"/>
</dbReference>
<sequence>MFVKRNKSRPSLRARDTDDDDDVSAGSPLAKSSTGREDGSVTGDAPEDGGSVMERIKAKAKEKKSSGKGSRLSFGGDASEDVSSREGTPFKAKKSLLSQSFKLPTTDSPVASSSSRTYSSEYLSELKAATPSKAPQRVAMEDGEEDECGISSLAQHKYATQFSEDVSAGIPDPAAVAAAKMKRQAAVESAKHDLGEDYIALGGGQLAVYDGEKGPHPESRLMREDDEGEEGDEDLADYTEVNDKIFLGKKANKAAARRLRGDIGDMIEDREADSESDEDTKEWEEAQARRAGRVEDMELERILNRGYIPAPIPASRPVPTLGPAQARLAKSLTELRLNQAEATHNLEGTAKELAMLEEQEKQLRLEVERMEGKREWVEEFRIWVDTLGKFLEEKIPRLEEIEKDALHHLTERQDLVNKRRYADISDDLSLFLGSPMPDPEDVDEMGRSRESEAGPSSAVRRSRRSDREARRSRRRTTRPAQEDEGYSTDSSLAQGDAEDYRVAQRNLSRSVQGLLEDVKAEDFRDPTLGLAKRFGDWRKRYEEEYLQAFGGLALVQAWEFWVRGELIGWEPFRDSTSLESFTWFTALHEYCHPRETNGMNGDIDMEGDPPLSPEGDLVVDMVAKAVVPLLNKIIQSGGYDAYSSMQTRKALDLVEVVRDLVGPENKKYLSLLSAVFGVFTQSITNLSDLITACSRPDAIPPPAFDPASRFATQRFARKCIKLLRNIVFWRRCSTREVQDLVNLLVGEVLRPVLTKTWEGGGKEMAEKIAGLARIDLRPDLATFLRDGPGYSR</sequence>
<gene>
    <name evidence="5" type="ORF">BD324DRAFT_641976</name>
</gene>
<feature type="compositionally biased region" description="Acidic residues" evidence="4">
    <location>
        <begin position="270"/>
        <end position="282"/>
    </location>
</feature>
<feature type="region of interest" description="Disordered" evidence="4">
    <location>
        <begin position="429"/>
        <end position="495"/>
    </location>
</feature>
<dbReference type="PANTHER" id="PTHR12214">
    <property type="entry name" value="GC-RICH SEQUENCE DNA-BINDING FACTOR"/>
    <property type="match status" value="1"/>
</dbReference>
<dbReference type="InterPro" id="IPR012890">
    <property type="entry name" value="GCFC2-like"/>
</dbReference>
<evidence type="ECO:0000256" key="3">
    <source>
        <dbReference type="SAM" id="Coils"/>
    </source>
</evidence>
<dbReference type="AlphaFoldDB" id="A0A1Y1UKC0"/>
<keyword evidence="3" id="KW-0175">Coiled coil</keyword>
<keyword evidence="2" id="KW-0539">Nucleus</keyword>
<organism evidence="5 6">
    <name type="scientific">Kockovaella imperatae</name>
    <dbReference type="NCBI Taxonomy" id="4999"/>
    <lineage>
        <taxon>Eukaryota</taxon>
        <taxon>Fungi</taxon>
        <taxon>Dikarya</taxon>
        <taxon>Basidiomycota</taxon>
        <taxon>Agaricomycotina</taxon>
        <taxon>Tremellomycetes</taxon>
        <taxon>Tremellales</taxon>
        <taxon>Cuniculitremaceae</taxon>
        <taxon>Kockovaella</taxon>
    </lineage>
</organism>
<evidence type="ECO:0000313" key="5">
    <source>
        <dbReference type="EMBL" id="ORX37954.1"/>
    </source>
</evidence>
<dbReference type="Proteomes" id="UP000193218">
    <property type="component" value="Unassembled WGS sequence"/>
</dbReference>
<evidence type="ECO:0000313" key="6">
    <source>
        <dbReference type="Proteomes" id="UP000193218"/>
    </source>
</evidence>
<feature type="region of interest" description="Disordered" evidence="4">
    <location>
        <begin position="267"/>
        <end position="290"/>
    </location>
</feature>
<name>A0A1Y1UKC0_9TREE</name>
<feature type="compositionally biased region" description="Basic residues" evidence="4">
    <location>
        <begin position="460"/>
        <end position="477"/>
    </location>
</feature>
<dbReference type="PANTHER" id="PTHR12214:SF0">
    <property type="entry name" value="LD29489P"/>
    <property type="match status" value="1"/>
</dbReference>
<evidence type="ECO:0000256" key="1">
    <source>
        <dbReference type="ARBA" id="ARBA00004123"/>
    </source>
</evidence>
<accession>A0A1Y1UKC0</accession>
<feature type="compositionally biased region" description="Basic and acidic residues" evidence="4">
    <location>
        <begin position="210"/>
        <end position="223"/>
    </location>
</feature>
<dbReference type="GeneID" id="33559269"/>
<keyword evidence="6" id="KW-1185">Reference proteome</keyword>
<comment type="caution">
    <text evidence="5">The sequence shown here is derived from an EMBL/GenBank/DDBJ whole genome shotgun (WGS) entry which is preliminary data.</text>
</comment>
<dbReference type="InterPro" id="IPR028211">
    <property type="entry name" value="Ntr2"/>
</dbReference>
<feature type="compositionally biased region" description="Low complexity" evidence="4">
    <location>
        <begin position="112"/>
        <end position="126"/>
    </location>
</feature>
<feature type="compositionally biased region" description="Basic residues" evidence="4">
    <location>
        <begin position="1"/>
        <end position="12"/>
    </location>
</feature>
<feature type="compositionally biased region" description="Polar residues" evidence="4">
    <location>
        <begin position="96"/>
        <end position="111"/>
    </location>
</feature>
<dbReference type="EMBL" id="NBSH01000005">
    <property type="protein sequence ID" value="ORX37954.1"/>
    <property type="molecule type" value="Genomic_DNA"/>
</dbReference>
<proteinExistence type="predicted"/>
<feature type="compositionally biased region" description="Basic and acidic residues" evidence="4">
    <location>
        <begin position="54"/>
        <end position="65"/>
    </location>
</feature>
<feature type="region of interest" description="Disordered" evidence="4">
    <location>
        <begin position="1"/>
        <end position="146"/>
    </location>
</feature>
<evidence type="ECO:0000256" key="2">
    <source>
        <dbReference type="ARBA" id="ARBA00023242"/>
    </source>
</evidence>